<feature type="compositionally biased region" description="Low complexity" evidence="11">
    <location>
        <begin position="1"/>
        <end position="24"/>
    </location>
</feature>
<keyword evidence="3 10" id="KW-0812">Transmembrane</keyword>
<evidence type="ECO:0000256" key="4">
    <source>
        <dbReference type="ARBA" id="ARBA00022989"/>
    </source>
</evidence>
<sequence>MTAPPDRIAAPAAAPSAHPGTAPQSPTPQPSASPQPSARRRTRAPGAASGQAPVVAAVAVGGALGAAARHAASLLWPAVGAFPWTTLAVNVLGCAVIGAFMVAVTEVWTVHRLLRPFFGTGVLGGFTTFSTYAVDVTSLLADGHARTGLVYLAVTVPAALLAAWGGAAVTRRLASRMRRTPARVRVRVEGLGGPAKAEEGAA</sequence>
<keyword evidence="6 10" id="KW-0407">Ion channel</keyword>
<evidence type="ECO:0000313" key="12">
    <source>
        <dbReference type="EMBL" id="MBA8942188.1"/>
    </source>
</evidence>
<evidence type="ECO:0000256" key="11">
    <source>
        <dbReference type="SAM" id="MobiDB-lite"/>
    </source>
</evidence>
<comment type="function">
    <text evidence="9 10">Fluoride-specific ion channel. Important for reducing fluoride concentration in the cell, thus reducing its toxicity.</text>
</comment>
<reference evidence="12 13" key="1">
    <citation type="submission" date="2020-08" db="EMBL/GenBank/DDBJ databases">
        <title>Genomic Encyclopedia of Type Strains, Phase III (KMG-III): the genomes of soil and plant-associated and newly described type strains.</title>
        <authorList>
            <person name="Whitman W."/>
        </authorList>
    </citation>
    <scope>NUCLEOTIDE SEQUENCE [LARGE SCALE GENOMIC DNA]</scope>
    <source>
        <strain evidence="12 13">CECT 3271</strain>
    </source>
</reference>
<comment type="caution">
    <text evidence="12">The sequence shown here is derived from an EMBL/GenBank/DDBJ whole genome shotgun (WGS) entry which is preliminary data.</text>
</comment>
<organism evidence="12 13">
    <name type="scientific">Streptomyces calvus</name>
    <dbReference type="NCBI Taxonomy" id="67282"/>
    <lineage>
        <taxon>Bacteria</taxon>
        <taxon>Bacillati</taxon>
        <taxon>Actinomycetota</taxon>
        <taxon>Actinomycetes</taxon>
        <taxon>Kitasatosporales</taxon>
        <taxon>Streptomycetaceae</taxon>
        <taxon>Streptomyces</taxon>
    </lineage>
</organism>
<keyword evidence="5 10" id="KW-0472">Membrane</keyword>
<evidence type="ECO:0000256" key="5">
    <source>
        <dbReference type="ARBA" id="ARBA00023136"/>
    </source>
</evidence>
<dbReference type="GO" id="GO:0005886">
    <property type="term" value="C:plasma membrane"/>
    <property type="evidence" value="ECO:0007669"/>
    <property type="project" value="UniProtKB-SubCell"/>
</dbReference>
<comment type="similarity">
    <text evidence="7 10">Belongs to the fluoride channel Fluc/FEX (TC 1.A.43) family.</text>
</comment>
<dbReference type="GO" id="GO:0046872">
    <property type="term" value="F:metal ion binding"/>
    <property type="evidence" value="ECO:0007669"/>
    <property type="project" value="UniProtKB-KW"/>
</dbReference>
<dbReference type="GO" id="GO:0140114">
    <property type="term" value="P:cellular detoxification of fluoride"/>
    <property type="evidence" value="ECO:0007669"/>
    <property type="project" value="UniProtKB-UniRule"/>
</dbReference>
<dbReference type="RefSeq" id="WP_142192120.1">
    <property type="nucleotide sequence ID" value="NZ_BMSU01000005.1"/>
</dbReference>
<dbReference type="InterPro" id="IPR003691">
    <property type="entry name" value="FluC"/>
</dbReference>
<dbReference type="HAMAP" id="MF_00454">
    <property type="entry name" value="FluC"/>
    <property type="match status" value="1"/>
</dbReference>
<evidence type="ECO:0000256" key="2">
    <source>
        <dbReference type="ARBA" id="ARBA00022475"/>
    </source>
</evidence>
<feature type="transmembrane region" description="Helical" evidence="10">
    <location>
        <begin position="149"/>
        <end position="169"/>
    </location>
</feature>
<gene>
    <name evidence="10" type="primary">fluC</name>
    <name evidence="10" type="synonym">crcB</name>
    <name evidence="12" type="ORF">FHS33_000577</name>
</gene>
<keyword evidence="4 10" id="KW-1133">Transmembrane helix</keyword>
<dbReference type="PANTHER" id="PTHR28259">
    <property type="entry name" value="FLUORIDE EXPORT PROTEIN 1-RELATED"/>
    <property type="match status" value="1"/>
</dbReference>
<evidence type="ECO:0000256" key="10">
    <source>
        <dbReference type="HAMAP-Rule" id="MF_00454"/>
    </source>
</evidence>
<proteinExistence type="inferred from homology"/>
<evidence type="ECO:0000313" key="13">
    <source>
        <dbReference type="Proteomes" id="UP000530412"/>
    </source>
</evidence>
<feature type="binding site" evidence="10">
    <location>
        <position position="124"/>
    </location>
    <ligand>
        <name>Na(+)</name>
        <dbReference type="ChEBI" id="CHEBI:29101"/>
        <note>structural</note>
    </ligand>
</feature>
<comment type="activity regulation">
    <text evidence="10">Na(+) is not transported, but it plays an essential structural role and its presence is essential for fluoride channel function.</text>
</comment>
<evidence type="ECO:0000256" key="7">
    <source>
        <dbReference type="ARBA" id="ARBA00035120"/>
    </source>
</evidence>
<feature type="transmembrane region" description="Helical" evidence="10">
    <location>
        <begin position="81"/>
        <end position="104"/>
    </location>
</feature>
<accession>A0AA40S9D6</accession>
<evidence type="ECO:0000256" key="3">
    <source>
        <dbReference type="ARBA" id="ARBA00022692"/>
    </source>
</evidence>
<evidence type="ECO:0000256" key="1">
    <source>
        <dbReference type="ARBA" id="ARBA00004651"/>
    </source>
</evidence>
<keyword evidence="10" id="KW-0406">Ion transport</keyword>
<evidence type="ECO:0000256" key="9">
    <source>
        <dbReference type="ARBA" id="ARBA00049940"/>
    </source>
</evidence>
<comment type="catalytic activity">
    <reaction evidence="8">
        <text>fluoride(in) = fluoride(out)</text>
        <dbReference type="Rhea" id="RHEA:76159"/>
        <dbReference type="ChEBI" id="CHEBI:17051"/>
    </reaction>
    <physiologicalReaction direction="left-to-right" evidence="8">
        <dbReference type="Rhea" id="RHEA:76160"/>
    </physiologicalReaction>
</comment>
<dbReference type="Pfam" id="PF02537">
    <property type="entry name" value="CRCB"/>
    <property type="match status" value="1"/>
</dbReference>
<dbReference type="GO" id="GO:0062054">
    <property type="term" value="F:fluoride channel activity"/>
    <property type="evidence" value="ECO:0007669"/>
    <property type="project" value="UniProtKB-UniRule"/>
</dbReference>
<keyword evidence="10" id="KW-0813">Transport</keyword>
<keyword evidence="10" id="KW-0479">Metal-binding</keyword>
<comment type="subcellular location">
    <subcellularLocation>
        <location evidence="1 10">Cell membrane</location>
        <topology evidence="1 10">Multi-pass membrane protein</topology>
    </subcellularLocation>
</comment>
<dbReference type="AlphaFoldDB" id="A0AA40S9D6"/>
<dbReference type="PANTHER" id="PTHR28259:SF1">
    <property type="entry name" value="FLUORIDE EXPORT PROTEIN 1-RELATED"/>
    <property type="match status" value="1"/>
</dbReference>
<keyword evidence="2 10" id="KW-1003">Cell membrane</keyword>
<feature type="binding site" evidence="10">
    <location>
        <position position="127"/>
    </location>
    <ligand>
        <name>Na(+)</name>
        <dbReference type="ChEBI" id="CHEBI:29101"/>
        <note>structural</note>
    </ligand>
</feature>
<evidence type="ECO:0000256" key="8">
    <source>
        <dbReference type="ARBA" id="ARBA00035585"/>
    </source>
</evidence>
<dbReference type="EMBL" id="JACJIE010000001">
    <property type="protein sequence ID" value="MBA8942188.1"/>
    <property type="molecule type" value="Genomic_DNA"/>
</dbReference>
<feature type="transmembrane region" description="Helical" evidence="10">
    <location>
        <begin position="47"/>
        <end position="69"/>
    </location>
</feature>
<name>A0AA40S9D6_9ACTN</name>
<feature type="transmembrane region" description="Helical" evidence="10">
    <location>
        <begin position="116"/>
        <end position="134"/>
    </location>
</feature>
<evidence type="ECO:0000256" key="6">
    <source>
        <dbReference type="ARBA" id="ARBA00023303"/>
    </source>
</evidence>
<keyword evidence="10" id="KW-0915">Sodium</keyword>
<protein>
    <recommendedName>
        <fullName evidence="10">Fluoride-specific ion channel FluC</fullName>
    </recommendedName>
</protein>
<feature type="region of interest" description="Disordered" evidence="11">
    <location>
        <begin position="1"/>
        <end position="49"/>
    </location>
</feature>
<dbReference type="Proteomes" id="UP000530412">
    <property type="component" value="Unassembled WGS sequence"/>
</dbReference>